<dbReference type="Proteomes" id="UP000199527">
    <property type="component" value="Unassembled WGS sequence"/>
</dbReference>
<feature type="DNA-binding region" description="H-T-H motif" evidence="2">
    <location>
        <begin position="24"/>
        <end position="43"/>
    </location>
</feature>
<dbReference type="PANTHER" id="PTHR43479:SF12">
    <property type="entry name" value="TRANSCRIPTIONAL REGULATORY PROTEIN"/>
    <property type="match status" value="1"/>
</dbReference>
<protein>
    <submittedName>
        <fullName evidence="4">DNA-binding transcriptional regulator, AcrR family</fullName>
    </submittedName>
</protein>
<dbReference type="Pfam" id="PF00440">
    <property type="entry name" value="TetR_N"/>
    <property type="match status" value="1"/>
</dbReference>
<dbReference type="GO" id="GO:0003677">
    <property type="term" value="F:DNA binding"/>
    <property type="evidence" value="ECO:0007669"/>
    <property type="project" value="UniProtKB-UniRule"/>
</dbReference>
<dbReference type="SUPFAM" id="SSF46689">
    <property type="entry name" value="Homeodomain-like"/>
    <property type="match status" value="1"/>
</dbReference>
<dbReference type="OrthoDB" id="8770705at2"/>
<evidence type="ECO:0000256" key="1">
    <source>
        <dbReference type="ARBA" id="ARBA00023125"/>
    </source>
</evidence>
<dbReference type="InterPro" id="IPR050624">
    <property type="entry name" value="HTH-type_Tx_Regulator"/>
</dbReference>
<dbReference type="AlphaFoldDB" id="A0A1G8W220"/>
<dbReference type="InterPro" id="IPR001647">
    <property type="entry name" value="HTH_TetR"/>
</dbReference>
<dbReference type="Pfam" id="PF13972">
    <property type="entry name" value="TetR"/>
    <property type="match status" value="1"/>
</dbReference>
<dbReference type="PROSITE" id="PS50977">
    <property type="entry name" value="HTH_TETR_2"/>
    <property type="match status" value="1"/>
</dbReference>
<dbReference type="Gene3D" id="1.10.357.10">
    <property type="entry name" value="Tetracycline Repressor, domain 2"/>
    <property type="match status" value="1"/>
</dbReference>
<gene>
    <name evidence="4" type="ORF">SAMN04488540_11270</name>
</gene>
<feature type="domain" description="HTH tetR-type" evidence="3">
    <location>
        <begin position="1"/>
        <end position="61"/>
    </location>
</feature>
<keyword evidence="1 2" id="KW-0238">DNA-binding</keyword>
<accession>A0A1G8W220</accession>
<evidence type="ECO:0000259" key="3">
    <source>
        <dbReference type="PROSITE" id="PS50977"/>
    </source>
</evidence>
<organism evidence="4 5">
    <name type="scientific">Ferrimonas sediminum</name>
    <dbReference type="NCBI Taxonomy" id="718193"/>
    <lineage>
        <taxon>Bacteria</taxon>
        <taxon>Pseudomonadati</taxon>
        <taxon>Pseudomonadota</taxon>
        <taxon>Gammaproteobacteria</taxon>
        <taxon>Alteromonadales</taxon>
        <taxon>Ferrimonadaceae</taxon>
        <taxon>Ferrimonas</taxon>
    </lineage>
</organism>
<dbReference type="PRINTS" id="PR00455">
    <property type="entry name" value="HTHTETR"/>
</dbReference>
<dbReference type="RefSeq" id="WP_090366297.1">
    <property type="nucleotide sequence ID" value="NZ_FNEM01000012.1"/>
</dbReference>
<dbReference type="InterPro" id="IPR009057">
    <property type="entry name" value="Homeodomain-like_sf"/>
</dbReference>
<keyword evidence="5" id="KW-1185">Reference proteome</keyword>
<evidence type="ECO:0000313" key="4">
    <source>
        <dbReference type="EMBL" id="SDJ72411.1"/>
    </source>
</evidence>
<sequence length="200" mass="22857">MGTRERILEASLALFNHQGSGNVTSLDIAAELEISPGNLYYHYKGKEEVIAQLFKECELAVGKLLARLDLEAISEQEYWVFLNSLLRVCLHYRFLFLDFQAIEQSAVGHRGNQRLIKQLRNFTAHSLSALQKKNLVEMSAQQRFELADNLFLLGLSWLCFETTLGPEKEEEEMVRTGANRLMSLVSPYLKRQLNFADSAQ</sequence>
<dbReference type="PANTHER" id="PTHR43479">
    <property type="entry name" value="ACREF/ENVCD OPERON REPRESSOR-RELATED"/>
    <property type="match status" value="1"/>
</dbReference>
<dbReference type="EMBL" id="FNEM01000012">
    <property type="protein sequence ID" value="SDJ72411.1"/>
    <property type="molecule type" value="Genomic_DNA"/>
</dbReference>
<evidence type="ECO:0000256" key="2">
    <source>
        <dbReference type="PROSITE-ProRule" id="PRU00335"/>
    </source>
</evidence>
<evidence type="ECO:0000313" key="5">
    <source>
        <dbReference type="Proteomes" id="UP000199527"/>
    </source>
</evidence>
<dbReference type="InterPro" id="IPR025722">
    <property type="entry name" value="TetR"/>
</dbReference>
<proteinExistence type="predicted"/>
<name>A0A1G8W220_9GAMM</name>
<reference evidence="5" key="1">
    <citation type="submission" date="2016-10" db="EMBL/GenBank/DDBJ databases">
        <authorList>
            <person name="Varghese N."/>
            <person name="Submissions S."/>
        </authorList>
    </citation>
    <scope>NUCLEOTIDE SEQUENCE [LARGE SCALE GENOMIC DNA]</scope>
    <source>
        <strain evidence="5">DSM 23317</strain>
    </source>
</reference>